<proteinExistence type="predicted"/>
<comment type="subcellular location">
    <subcellularLocation>
        <location evidence="1">Cell membrane</location>
        <topology evidence="1">Multi-pass membrane protein</topology>
    </subcellularLocation>
</comment>
<keyword evidence="5 8" id="KW-1133">Transmembrane helix</keyword>
<accession>A0A9W4E5R7</accession>
<keyword evidence="2" id="KW-1003">Cell membrane</keyword>
<sequence>MLVVRGTTAMAEVASDSTNPDITLLRSINDLAKQAPRGVDRAVELVGEYGLIVLTALLAGWCWWRVARRSADAPAAVAGVLWSCIAAGVALLLNIPVRALVERPRPYVDHDGLDVLVRGHHTASFVSDHVTLVAAVAVGLFMVSRTAGAVAIGLALAEGFAQVYVGAHYPTDAVGGFALGAATALLLAPLALALLTMLTRSLARGRASFLVVARPAPYGRPPRAGSPHRWHSAADKDLAA</sequence>
<dbReference type="SMART" id="SM00014">
    <property type="entry name" value="acidPPc"/>
    <property type="match status" value="1"/>
</dbReference>
<dbReference type="NCBIfam" id="TIGR04174">
    <property type="entry name" value="IPTL_CTERM"/>
    <property type="match status" value="1"/>
</dbReference>
<protein>
    <submittedName>
        <fullName evidence="10">Undecaprenyl-diphosphatase</fullName>
    </submittedName>
</protein>
<evidence type="ECO:0000259" key="9">
    <source>
        <dbReference type="SMART" id="SM00014"/>
    </source>
</evidence>
<evidence type="ECO:0000256" key="5">
    <source>
        <dbReference type="ARBA" id="ARBA00022989"/>
    </source>
</evidence>
<name>A0A9W4E5R7_9ACTN</name>
<evidence type="ECO:0000313" key="11">
    <source>
        <dbReference type="Proteomes" id="UP001153328"/>
    </source>
</evidence>
<dbReference type="SUPFAM" id="SSF48317">
    <property type="entry name" value="Acid phosphatase/Vanadium-dependent haloperoxidase"/>
    <property type="match status" value="1"/>
</dbReference>
<dbReference type="AlphaFoldDB" id="A0A9W4E5R7"/>
<organism evidence="10 11">
    <name type="scientific">Actinacidiphila bryophytorum</name>
    <dbReference type="NCBI Taxonomy" id="1436133"/>
    <lineage>
        <taxon>Bacteria</taxon>
        <taxon>Bacillati</taxon>
        <taxon>Actinomycetota</taxon>
        <taxon>Actinomycetes</taxon>
        <taxon>Kitasatosporales</taxon>
        <taxon>Streptomycetaceae</taxon>
        <taxon>Actinacidiphila</taxon>
    </lineage>
</organism>
<dbReference type="Pfam" id="PF01569">
    <property type="entry name" value="PAP2"/>
    <property type="match status" value="1"/>
</dbReference>
<dbReference type="InterPro" id="IPR036938">
    <property type="entry name" value="PAP2/HPO_sf"/>
</dbReference>
<dbReference type="GO" id="GO:0016787">
    <property type="term" value="F:hydrolase activity"/>
    <property type="evidence" value="ECO:0007669"/>
    <property type="project" value="UniProtKB-KW"/>
</dbReference>
<dbReference type="PANTHER" id="PTHR14969:SF62">
    <property type="entry name" value="DECAPRENYLPHOSPHORYL-5-PHOSPHORIBOSE PHOSPHATASE RV3807C-RELATED"/>
    <property type="match status" value="1"/>
</dbReference>
<evidence type="ECO:0000256" key="4">
    <source>
        <dbReference type="ARBA" id="ARBA00022801"/>
    </source>
</evidence>
<dbReference type="EMBL" id="CAJVAX010000003">
    <property type="protein sequence ID" value="CAG7616834.1"/>
    <property type="molecule type" value="Genomic_DNA"/>
</dbReference>
<comment type="caution">
    <text evidence="10">The sequence shown here is derived from an EMBL/GenBank/DDBJ whole genome shotgun (WGS) entry which is preliminary data.</text>
</comment>
<keyword evidence="6 8" id="KW-0472">Membrane</keyword>
<dbReference type="InterPro" id="IPR026442">
    <property type="entry name" value="IPTL_CTERM"/>
</dbReference>
<feature type="transmembrane region" description="Helical" evidence="8">
    <location>
        <begin position="46"/>
        <end position="64"/>
    </location>
</feature>
<evidence type="ECO:0000256" key="3">
    <source>
        <dbReference type="ARBA" id="ARBA00022692"/>
    </source>
</evidence>
<dbReference type="InterPro" id="IPR000326">
    <property type="entry name" value="PAP2/HPO"/>
</dbReference>
<keyword evidence="4" id="KW-0378">Hydrolase</keyword>
<feature type="region of interest" description="Disordered" evidence="7">
    <location>
        <begin position="220"/>
        <end position="240"/>
    </location>
</feature>
<reference evidence="10" key="1">
    <citation type="submission" date="2021-06" db="EMBL/GenBank/DDBJ databases">
        <authorList>
            <person name="Arsene-Ploetze F."/>
        </authorList>
    </citation>
    <scope>NUCLEOTIDE SEQUENCE</scope>
    <source>
        <strain evidence="10">SBRY1</strain>
    </source>
</reference>
<keyword evidence="11" id="KW-1185">Reference proteome</keyword>
<evidence type="ECO:0000256" key="1">
    <source>
        <dbReference type="ARBA" id="ARBA00004651"/>
    </source>
</evidence>
<feature type="transmembrane region" description="Helical" evidence="8">
    <location>
        <begin position="173"/>
        <end position="198"/>
    </location>
</feature>
<evidence type="ECO:0000256" key="2">
    <source>
        <dbReference type="ARBA" id="ARBA00022475"/>
    </source>
</evidence>
<dbReference type="Gene3D" id="1.20.144.10">
    <property type="entry name" value="Phosphatidic acid phosphatase type 2/haloperoxidase"/>
    <property type="match status" value="1"/>
</dbReference>
<feature type="domain" description="Phosphatidic acid phosphatase type 2/haloperoxidase" evidence="9">
    <location>
        <begin position="80"/>
        <end position="188"/>
    </location>
</feature>
<evidence type="ECO:0000256" key="6">
    <source>
        <dbReference type="ARBA" id="ARBA00023136"/>
    </source>
</evidence>
<dbReference type="Proteomes" id="UP001153328">
    <property type="component" value="Unassembled WGS sequence"/>
</dbReference>
<dbReference type="GO" id="GO:0005886">
    <property type="term" value="C:plasma membrane"/>
    <property type="evidence" value="ECO:0007669"/>
    <property type="project" value="UniProtKB-SubCell"/>
</dbReference>
<evidence type="ECO:0000256" key="8">
    <source>
        <dbReference type="SAM" id="Phobius"/>
    </source>
</evidence>
<keyword evidence="3 8" id="KW-0812">Transmembrane</keyword>
<gene>
    <name evidence="10" type="ORF">SBRY_110231</name>
</gene>
<feature type="transmembrane region" description="Helical" evidence="8">
    <location>
        <begin position="76"/>
        <end position="101"/>
    </location>
</feature>
<evidence type="ECO:0000313" key="10">
    <source>
        <dbReference type="EMBL" id="CAG7616834.1"/>
    </source>
</evidence>
<evidence type="ECO:0000256" key="7">
    <source>
        <dbReference type="SAM" id="MobiDB-lite"/>
    </source>
</evidence>
<dbReference type="PANTHER" id="PTHR14969">
    <property type="entry name" value="SPHINGOSINE-1-PHOSPHATE PHOSPHOHYDROLASE"/>
    <property type="match status" value="1"/>
</dbReference>